<dbReference type="Pfam" id="PF13181">
    <property type="entry name" value="TPR_8"/>
    <property type="match status" value="1"/>
</dbReference>
<feature type="coiled-coil region" evidence="2">
    <location>
        <begin position="296"/>
        <end position="323"/>
    </location>
</feature>
<keyword evidence="5" id="KW-1185">Reference proteome</keyword>
<dbReference type="PROSITE" id="PS50005">
    <property type="entry name" value="TPR"/>
    <property type="match status" value="1"/>
</dbReference>
<dbReference type="Gene3D" id="1.25.40.10">
    <property type="entry name" value="Tetratricopeptide repeat domain"/>
    <property type="match status" value="3"/>
</dbReference>
<accession>A0AAD4IR10</accession>
<dbReference type="InterPro" id="IPR039340">
    <property type="entry name" value="Tfc4/TFIIIC-102/Sfc4"/>
</dbReference>
<sequence>MADHGGKITTMVETNSNIPEPQLEPNLREDDDVEMNEIYEEGESERKDEYNFQFNGKIDPLSFVKKEDTSGLPLYQVFMRIEDQYNSLAKKRPAPDNNQSEMSSKRLRQEEDNIGASLKEIEKAMNFGVRKRKSRKASRRGRRKGSKNKVSPELTKKIGEATLHYAQGLFDKAICLLHEVIRLAPNLSDPYQTLGVIYDELCDKKRSMSFNMIAAHLAPKNAFLWKLLLARSRELGDNKQAFYYLRRAIIADPKDINLQLNCASLYDKRGEYQKAADCYQQISRICPDNIEVLHKLTQLYQKCDQHERAMNMLEENLKRHMNVARVGVVDLLVSVLMENGKYARTLEHIEQTQQDCTGIEIPLDLITKAGICHVHLGHNEKAELPLVLSAMADSACFKVLKQEGASNHSHLIIDVANSLMSIRHHDSALKYYMIVEEDSEKYDGYLHLKIARCYVSLKKDGQAIEYYKKAVPKLHDSIDARLLLSSLLLQECRDDEAIYVISPQVGSDSDKSDTRNLWQHSGKIKLKLSQIYKSKGLIDAFVDVLFPVIHDTLFVKQNRQKVKRRRRLTRSVLSERTEVLNDDQYDRVLHGLWPFASSAALSKASRAKKVLQKKAILKEAERAEALAAGFDYNSDSDDSDDESPQEPLESAFPEFLDEERNHLLIVDLCKSLSSLRRYSSALGIVKISLKLDVLSAQTKMELRTIGAQLEAIIADPVHGWDLVRDFVSWDPYSISAWNSFYKVILRRNQLSRRSKLLHSMRVKHKDDIPPILISRHQFTMISQHQIAAREYLQAYKLMPDNPLINLCGGTALINLSLGHRLKNKHLAFLQGLAFLYTNLRLCGDSREALYNIARAYHHVGLVSLASTYYEKVLATREKDYPIPTLPHKNQNATKIKMAGYSDLRREAAFNLHLIYKRSGAFDLARQ</sequence>
<dbReference type="SUPFAM" id="SSF48452">
    <property type="entry name" value="TPR-like"/>
    <property type="match status" value="3"/>
</dbReference>
<dbReference type="EMBL" id="SDAM02008597">
    <property type="protein sequence ID" value="KAH6819727.1"/>
    <property type="molecule type" value="Genomic_DNA"/>
</dbReference>
<protein>
    <recommendedName>
        <fullName evidence="6">General transcription factor 3C polypeptide 3</fullName>
    </recommendedName>
</protein>
<evidence type="ECO:0000256" key="2">
    <source>
        <dbReference type="SAM" id="Coils"/>
    </source>
</evidence>
<feature type="compositionally biased region" description="Basic residues" evidence="3">
    <location>
        <begin position="129"/>
        <end position="147"/>
    </location>
</feature>
<keyword evidence="2" id="KW-0175">Coiled coil</keyword>
<dbReference type="InterPro" id="IPR011990">
    <property type="entry name" value="TPR-like_helical_dom_sf"/>
</dbReference>
<evidence type="ECO:0000256" key="3">
    <source>
        <dbReference type="SAM" id="MobiDB-lite"/>
    </source>
</evidence>
<gene>
    <name evidence="4" type="ORF">C2S53_020841</name>
</gene>
<comment type="caution">
    <text evidence="4">The sequence shown here is derived from an EMBL/GenBank/DDBJ whole genome shotgun (WGS) entry which is preliminary data.</text>
</comment>
<feature type="repeat" description="TPR" evidence="1">
    <location>
        <begin position="256"/>
        <end position="289"/>
    </location>
</feature>
<keyword evidence="1" id="KW-0802">TPR repeat</keyword>
<evidence type="ECO:0000313" key="4">
    <source>
        <dbReference type="EMBL" id="KAH6819727.1"/>
    </source>
</evidence>
<dbReference type="Pfam" id="PF13176">
    <property type="entry name" value="TPR_7"/>
    <property type="match status" value="1"/>
</dbReference>
<dbReference type="SMART" id="SM00028">
    <property type="entry name" value="TPR"/>
    <property type="match status" value="6"/>
</dbReference>
<feature type="non-terminal residue" evidence="4">
    <location>
        <position position="926"/>
    </location>
</feature>
<dbReference type="PANTHER" id="PTHR23082:SF0">
    <property type="entry name" value="GENERAL TRANSCRIPTION FACTOR 3C POLYPEPTIDE 3"/>
    <property type="match status" value="1"/>
</dbReference>
<dbReference type="InterPro" id="IPR019734">
    <property type="entry name" value="TPR_rpt"/>
</dbReference>
<feature type="region of interest" description="Disordered" evidence="3">
    <location>
        <begin position="1"/>
        <end position="35"/>
    </location>
</feature>
<evidence type="ECO:0000256" key="1">
    <source>
        <dbReference type="PROSITE-ProRule" id="PRU00339"/>
    </source>
</evidence>
<organism evidence="4 5">
    <name type="scientific">Perilla frutescens var. hirtella</name>
    <name type="common">Perilla citriodora</name>
    <name type="synonym">Perilla setoyensis</name>
    <dbReference type="NCBI Taxonomy" id="608512"/>
    <lineage>
        <taxon>Eukaryota</taxon>
        <taxon>Viridiplantae</taxon>
        <taxon>Streptophyta</taxon>
        <taxon>Embryophyta</taxon>
        <taxon>Tracheophyta</taxon>
        <taxon>Spermatophyta</taxon>
        <taxon>Magnoliopsida</taxon>
        <taxon>eudicotyledons</taxon>
        <taxon>Gunneridae</taxon>
        <taxon>Pentapetalae</taxon>
        <taxon>asterids</taxon>
        <taxon>lamiids</taxon>
        <taxon>Lamiales</taxon>
        <taxon>Lamiaceae</taxon>
        <taxon>Nepetoideae</taxon>
        <taxon>Elsholtzieae</taxon>
        <taxon>Perilla</taxon>
    </lineage>
</organism>
<proteinExistence type="predicted"/>
<evidence type="ECO:0000313" key="5">
    <source>
        <dbReference type="Proteomes" id="UP001190926"/>
    </source>
</evidence>
<dbReference type="AlphaFoldDB" id="A0AAD4IR10"/>
<evidence type="ECO:0008006" key="6">
    <source>
        <dbReference type="Google" id="ProtNLM"/>
    </source>
</evidence>
<dbReference type="GO" id="GO:0000127">
    <property type="term" value="C:transcription factor TFIIIC complex"/>
    <property type="evidence" value="ECO:0007669"/>
    <property type="project" value="TreeGrafter"/>
</dbReference>
<dbReference type="PANTHER" id="PTHR23082">
    <property type="entry name" value="TRANSCRIPTION INITIATION FACTOR IIIC TFIIIC , POLYPEPTIDE 3-RELATED"/>
    <property type="match status" value="1"/>
</dbReference>
<name>A0AAD4IR10_PERFH</name>
<feature type="region of interest" description="Disordered" evidence="3">
    <location>
        <begin position="88"/>
        <end position="108"/>
    </location>
</feature>
<dbReference type="GO" id="GO:0006383">
    <property type="term" value="P:transcription by RNA polymerase III"/>
    <property type="evidence" value="ECO:0007669"/>
    <property type="project" value="InterPro"/>
</dbReference>
<feature type="region of interest" description="Disordered" evidence="3">
    <location>
        <begin position="129"/>
        <end position="153"/>
    </location>
</feature>
<reference evidence="4 5" key="1">
    <citation type="journal article" date="2021" name="Nat. Commun.">
        <title>Incipient diploidization of the medicinal plant Perilla within 10,000 years.</title>
        <authorList>
            <person name="Zhang Y."/>
            <person name="Shen Q."/>
            <person name="Leng L."/>
            <person name="Zhang D."/>
            <person name="Chen S."/>
            <person name="Shi Y."/>
            <person name="Ning Z."/>
            <person name="Chen S."/>
        </authorList>
    </citation>
    <scope>NUCLEOTIDE SEQUENCE [LARGE SCALE GENOMIC DNA]</scope>
    <source>
        <strain evidence="5">cv. PC099</strain>
    </source>
</reference>
<dbReference type="Proteomes" id="UP001190926">
    <property type="component" value="Unassembled WGS sequence"/>
</dbReference>